<dbReference type="EnsemblPlants" id="LPERR06G10970.1">
    <property type="protein sequence ID" value="LPERR06G10970.1"/>
    <property type="gene ID" value="LPERR06G10970"/>
</dbReference>
<proteinExistence type="predicted"/>
<evidence type="ECO:0000313" key="2">
    <source>
        <dbReference type="Proteomes" id="UP000032180"/>
    </source>
</evidence>
<dbReference type="Gramene" id="LPERR06G10970.1">
    <property type="protein sequence ID" value="LPERR06G10970.1"/>
    <property type="gene ID" value="LPERR06G10970"/>
</dbReference>
<name>A0A0D9WPR7_9ORYZ</name>
<reference evidence="2" key="2">
    <citation type="submission" date="2013-12" db="EMBL/GenBank/DDBJ databases">
        <authorList>
            <person name="Yu Y."/>
            <person name="Lee S."/>
            <person name="de Baynast K."/>
            <person name="Wissotski M."/>
            <person name="Liu L."/>
            <person name="Talag J."/>
            <person name="Goicoechea J."/>
            <person name="Angelova A."/>
            <person name="Jetty R."/>
            <person name="Kudrna D."/>
            <person name="Golser W."/>
            <person name="Rivera L."/>
            <person name="Zhang J."/>
            <person name="Wing R."/>
        </authorList>
    </citation>
    <scope>NUCLEOTIDE SEQUENCE</scope>
</reference>
<sequence length="65" mass="7149">MQRAKRQHSHIYSLYKKLSLLSLSLAVPSFLPLHDRTAKLAYGAHGVQDHVCAVRRGGLCPPALA</sequence>
<evidence type="ECO:0000313" key="1">
    <source>
        <dbReference type="EnsemblPlants" id="LPERR06G10970.1"/>
    </source>
</evidence>
<keyword evidence="2" id="KW-1185">Reference proteome</keyword>
<dbReference type="Proteomes" id="UP000032180">
    <property type="component" value="Chromosome 6"/>
</dbReference>
<reference evidence="1" key="3">
    <citation type="submission" date="2015-04" db="UniProtKB">
        <authorList>
            <consortium name="EnsemblPlants"/>
        </authorList>
    </citation>
    <scope>IDENTIFICATION</scope>
</reference>
<dbReference type="HOGENOM" id="CLU_2852924_0_0_1"/>
<reference evidence="1 2" key="1">
    <citation type="submission" date="2012-08" db="EMBL/GenBank/DDBJ databases">
        <title>Oryza genome evolution.</title>
        <authorList>
            <person name="Wing R.A."/>
        </authorList>
    </citation>
    <scope>NUCLEOTIDE SEQUENCE</scope>
</reference>
<dbReference type="AlphaFoldDB" id="A0A0D9WPR7"/>
<accession>A0A0D9WPR7</accession>
<protein>
    <submittedName>
        <fullName evidence="1">Uncharacterized protein</fullName>
    </submittedName>
</protein>
<organism evidence="1 2">
    <name type="scientific">Leersia perrieri</name>
    <dbReference type="NCBI Taxonomy" id="77586"/>
    <lineage>
        <taxon>Eukaryota</taxon>
        <taxon>Viridiplantae</taxon>
        <taxon>Streptophyta</taxon>
        <taxon>Embryophyta</taxon>
        <taxon>Tracheophyta</taxon>
        <taxon>Spermatophyta</taxon>
        <taxon>Magnoliopsida</taxon>
        <taxon>Liliopsida</taxon>
        <taxon>Poales</taxon>
        <taxon>Poaceae</taxon>
        <taxon>BOP clade</taxon>
        <taxon>Oryzoideae</taxon>
        <taxon>Oryzeae</taxon>
        <taxon>Oryzinae</taxon>
        <taxon>Leersia</taxon>
    </lineage>
</organism>